<name>G5JMJ1_STRCG</name>
<evidence type="ECO:0000313" key="1">
    <source>
        <dbReference type="EMBL" id="EHI73306.1"/>
    </source>
</evidence>
<comment type="caution">
    <text evidence="1">The sequence shown here is derived from an EMBL/GenBank/DDBJ whole genome shotgun (WGS) entry which is preliminary data.</text>
</comment>
<protein>
    <submittedName>
        <fullName evidence="1">Uncharacterized protein</fullName>
    </submittedName>
</protein>
<dbReference type="Proteomes" id="UP000004322">
    <property type="component" value="Unassembled WGS sequence"/>
</dbReference>
<accession>G5JMJ1</accession>
<evidence type="ECO:0000313" key="2">
    <source>
        <dbReference type="Proteomes" id="UP000004322"/>
    </source>
</evidence>
<dbReference type="STRING" id="873449.STRCR_1253"/>
<proteinExistence type="predicted"/>
<dbReference type="AlphaFoldDB" id="G5JMJ1"/>
<keyword evidence="2" id="KW-1185">Reference proteome</keyword>
<organism evidence="1 2">
    <name type="scientific">Streptococcus criceti HS-6</name>
    <dbReference type="NCBI Taxonomy" id="873449"/>
    <lineage>
        <taxon>Bacteria</taxon>
        <taxon>Bacillati</taxon>
        <taxon>Bacillota</taxon>
        <taxon>Bacilli</taxon>
        <taxon>Lactobacillales</taxon>
        <taxon>Streptococcaceae</taxon>
        <taxon>Streptococcus</taxon>
    </lineage>
</organism>
<sequence length="83" mass="9538">MGLHPKIRTSNQLVITAKIEGWTIFPSLNESLLAVFPFATRPKQKILNGCDNHRSSDFQPQEVLQSSWAVRGWDMNQNFQYFG</sequence>
<reference evidence="1" key="1">
    <citation type="submission" date="2011-07" db="EMBL/GenBank/DDBJ databases">
        <authorList>
            <person name="Stanhope M.J."/>
            <person name="Durkin A.S."/>
            <person name="Hostetler J."/>
            <person name="Kim M."/>
            <person name="Radune D."/>
            <person name="Singh I."/>
            <person name="Town C.D."/>
        </authorList>
    </citation>
    <scope>NUCLEOTIDE SEQUENCE [LARGE SCALE GENOMIC DNA]</scope>
    <source>
        <strain evidence="1">HS-6</strain>
    </source>
</reference>
<gene>
    <name evidence="1" type="ORF">STRCR_1253</name>
</gene>
<dbReference type="EMBL" id="AEUV02000002">
    <property type="protein sequence ID" value="EHI73306.1"/>
    <property type="molecule type" value="Genomic_DNA"/>
</dbReference>